<sequence length="502" mass="55979">MNRGSINSAIKKGISGSLIANRQASNSSEQSRRRREEFVQKKRGRVENSPQSEPTNADTNLPDINRLGEYAASILKEDTNTLIDSARQVRRLLSQKDGLYVNDVIASGVVPAFVRFLTYENNPKLQFESSWALTNIASGTPQQTAVVVQSGAISPLLSLLSSSHLEVQEQSVWALGNIAGDCDEYREKILQSNGFSLIIAFAQSNLDKIGVVKNCMWCLSNLCRNQQKLPGLFQFIQPHLRFLQQMLYCNVTEVVSDACWAFSFLLDAEAAQKKVVIPFVNPTYLMRLIYVDNIRLQSPALRVAGNIVTGDSEDTQLMLDAGLLQVLVSILPKAKELQKKDILWIVSNVTAGNPTQIRSVIDRGFIEYLINVMNTESPILQIEAAWAVCNAINGGTVEQIRYIVGKHVISPLIRVLSQTIKISLVKNILISLNRILKVGNHVQKHCQLTDNPYFVTFNDAGGVDRVLEIQSVSDPEIKEICEHILRYCEMNEEDLEALLPKI</sequence>
<dbReference type="PANTHER" id="PTHR23316">
    <property type="entry name" value="IMPORTIN ALPHA"/>
    <property type="match status" value="1"/>
</dbReference>
<evidence type="ECO:0000256" key="2">
    <source>
        <dbReference type="ARBA" id="ARBA00022448"/>
    </source>
</evidence>
<feature type="repeat" description="ARM" evidence="6">
    <location>
        <begin position="108"/>
        <end position="151"/>
    </location>
</feature>
<keyword evidence="3" id="KW-0677">Repeat</keyword>
<reference evidence="8" key="1">
    <citation type="submission" date="2010-02" db="EMBL/GenBank/DDBJ databases">
        <title>Sequencing and annotation of the Blastocystis hominis genome.</title>
        <authorList>
            <person name="Wincker P."/>
        </authorList>
    </citation>
    <scope>NUCLEOTIDE SEQUENCE</scope>
    <source>
        <strain evidence="8">Singapore isolate B</strain>
    </source>
</reference>
<dbReference type="GeneID" id="24922201"/>
<feature type="compositionally biased region" description="Low complexity" evidence="7">
    <location>
        <begin position="20"/>
        <end position="29"/>
    </location>
</feature>
<dbReference type="GO" id="GO:0006606">
    <property type="term" value="P:protein import into nucleus"/>
    <property type="evidence" value="ECO:0007669"/>
    <property type="project" value="InterPro"/>
</dbReference>
<dbReference type="Pfam" id="PF00514">
    <property type="entry name" value="Arm"/>
    <property type="match status" value="2"/>
</dbReference>
<dbReference type="OrthoDB" id="29145at2759"/>
<dbReference type="GO" id="GO:0061608">
    <property type="term" value="F:nuclear import signal receptor activity"/>
    <property type="evidence" value="ECO:0007669"/>
    <property type="project" value="InterPro"/>
</dbReference>
<feature type="region of interest" description="Disordered" evidence="7">
    <location>
        <begin position="17"/>
        <end position="63"/>
    </location>
</feature>
<dbReference type="EMBL" id="FN668638">
    <property type="protein sequence ID" value="CBK20135.2"/>
    <property type="molecule type" value="Genomic_DNA"/>
</dbReference>
<dbReference type="InterPro" id="IPR000225">
    <property type="entry name" value="Armadillo"/>
</dbReference>
<keyword evidence="9" id="KW-1185">Reference proteome</keyword>
<accession>D8LWE6</accession>
<dbReference type="InParanoid" id="D8LWE6"/>
<evidence type="ECO:0000256" key="5">
    <source>
        <dbReference type="PIRNR" id="PIRNR005673"/>
    </source>
</evidence>
<dbReference type="InterPro" id="IPR024931">
    <property type="entry name" value="Importin_alpha"/>
</dbReference>
<dbReference type="Proteomes" id="UP000008312">
    <property type="component" value="Unassembled WGS sequence"/>
</dbReference>
<keyword evidence="2 5" id="KW-0813">Transport</keyword>
<name>D8LWE6_BLAHO</name>
<gene>
    <name evidence="8" type="ORF">GSBLH_T00006076001</name>
</gene>
<proteinExistence type="inferred from homology"/>
<dbReference type="SMART" id="SM00185">
    <property type="entry name" value="ARM"/>
    <property type="match status" value="6"/>
</dbReference>
<dbReference type="PROSITE" id="PS50176">
    <property type="entry name" value="ARM_REPEAT"/>
    <property type="match status" value="2"/>
</dbReference>
<dbReference type="PIRSF" id="PIRSF005673">
    <property type="entry name" value="Importin_alpha"/>
    <property type="match status" value="1"/>
</dbReference>
<feature type="repeat" description="ARM" evidence="6">
    <location>
        <begin position="151"/>
        <end position="194"/>
    </location>
</feature>
<comment type="similarity">
    <text evidence="1 5">Belongs to the importin alpha family.</text>
</comment>
<dbReference type="InterPro" id="IPR016024">
    <property type="entry name" value="ARM-type_fold"/>
</dbReference>
<evidence type="ECO:0000313" key="8">
    <source>
        <dbReference type="EMBL" id="CBK20135.2"/>
    </source>
</evidence>
<dbReference type="SUPFAM" id="SSF48371">
    <property type="entry name" value="ARM repeat"/>
    <property type="match status" value="1"/>
</dbReference>
<dbReference type="InterPro" id="IPR011989">
    <property type="entry name" value="ARM-like"/>
</dbReference>
<dbReference type="Gene3D" id="1.25.10.10">
    <property type="entry name" value="Leucine-rich Repeat Variant"/>
    <property type="match status" value="1"/>
</dbReference>
<organism evidence="8">
    <name type="scientific">Blastocystis hominis</name>
    <dbReference type="NCBI Taxonomy" id="12968"/>
    <lineage>
        <taxon>Eukaryota</taxon>
        <taxon>Sar</taxon>
        <taxon>Stramenopiles</taxon>
        <taxon>Bigyra</taxon>
        <taxon>Opalozoa</taxon>
        <taxon>Opalinata</taxon>
        <taxon>Blastocystidae</taxon>
        <taxon>Blastocystis</taxon>
    </lineage>
</organism>
<evidence type="ECO:0000256" key="3">
    <source>
        <dbReference type="ARBA" id="ARBA00022737"/>
    </source>
</evidence>
<evidence type="ECO:0000313" key="9">
    <source>
        <dbReference type="Proteomes" id="UP000008312"/>
    </source>
</evidence>
<dbReference type="GO" id="GO:0005737">
    <property type="term" value="C:cytoplasm"/>
    <property type="evidence" value="ECO:0007669"/>
    <property type="project" value="InterPro"/>
</dbReference>
<dbReference type="OMA" id="MVRNATW"/>
<dbReference type="AlphaFoldDB" id="D8LWE6"/>
<evidence type="ECO:0000256" key="6">
    <source>
        <dbReference type="PROSITE-ProRule" id="PRU00259"/>
    </source>
</evidence>
<feature type="compositionally biased region" description="Basic and acidic residues" evidence="7">
    <location>
        <begin position="30"/>
        <end position="40"/>
    </location>
</feature>
<evidence type="ECO:0000256" key="1">
    <source>
        <dbReference type="ARBA" id="ARBA00010394"/>
    </source>
</evidence>
<evidence type="ECO:0000256" key="7">
    <source>
        <dbReference type="SAM" id="MobiDB-lite"/>
    </source>
</evidence>
<evidence type="ECO:0000256" key="4">
    <source>
        <dbReference type="ARBA" id="ARBA00022927"/>
    </source>
</evidence>
<protein>
    <recommendedName>
        <fullName evidence="5">Importin subunit alpha</fullName>
    </recommendedName>
</protein>
<dbReference type="RefSeq" id="XP_012894183.1">
    <property type="nucleotide sequence ID" value="XM_013038729.1"/>
</dbReference>
<keyword evidence="4 5" id="KW-0653">Protein transport</keyword>
<feature type="compositionally biased region" description="Polar residues" evidence="7">
    <location>
        <begin position="48"/>
        <end position="59"/>
    </location>
</feature>